<evidence type="ECO:0000256" key="3">
    <source>
        <dbReference type="ARBA" id="ARBA00022741"/>
    </source>
</evidence>
<evidence type="ECO:0000313" key="7">
    <source>
        <dbReference type="EMBL" id="MDQ0167191.1"/>
    </source>
</evidence>
<evidence type="ECO:0000256" key="5">
    <source>
        <dbReference type="ARBA" id="ARBA00022842"/>
    </source>
</evidence>
<keyword evidence="5" id="KW-0460">Magnesium</keyword>
<keyword evidence="1" id="KW-0436">Ligase</keyword>
<sequence>MANIVGNNMSDLITTFNKYVKENEALAIEAFQELRRKTEEEDLLNINNKIPIFPRPGLIQTDHLNKLAQDTETILNIITTIPERIFNHNIKEMCSHVGLSDQHYELVKQTYGANDGLMSRCDLFFEADHSYKFLEFNVDSSVGGLEIAAVNRVMEGIELYKSWNLNNDWKYDDPLKNLISLIHHRVSEKNMENKLVTVAVIDWHTYIDGYIWSLNLIKEYLIEAGYNVIVCSQKDVELKDGYLCYQDQIIDVVYRVFLSDDALENPREIQPILDAYKENNLILLSGIHTELYSNKTIFALLSDPKYKDYYSEKEQEVIHRCIPWTRVLEDTATTYEGREVNLINFIVENQSDLVLKPALGYGGQSVTLGWNSSKEEWQKKVFSTLQSKERFIVQKRVVPVEEEMPKLDENGISFENVMLNWGIYVFDGRFSGSMLRGLTTTDHGIINAAQGASMTCVFYRD</sequence>
<reference evidence="7 8" key="1">
    <citation type="submission" date="2023-07" db="EMBL/GenBank/DDBJ databases">
        <title>Genomic Encyclopedia of Type Strains, Phase IV (KMG-IV): sequencing the most valuable type-strain genomes for metagenomic binning, comparative biology and taxonomic classification.</title>
        <authorList>
            <person name="Goeker M."/>
        </authorList>
    </citation>
    <scope>NUCLEOTIDE SEQUENCE [LARGE SCALE GENOMIC DNA]</scope>
    <source>
        <strain evidence="7 8">DSM 12751</strain>
    </source>
</reference>
<dbReference type="Proteomes" id="UP001235840">
    <property type="component" value="Unassembled WGS sequence"/>
</dbReference>
<feature type="domain" description="Glutathionylspermidine synthase pre-ATP-grasp-like" evidence="6">
    <location>
        <begin position="60"/>
        <end position="397"/>
    </location>
</feature>
<gene>
    <name evidence="7" type="ORF">J2S11_003116</name>
</gene>
<dbReference type="RefSeq" id="WP_307395962.1">
    <property type="nucleotide sequence ID" value="NZ_BAAADK010000046.1"/>
</dbReference>
<proteinExistence type="predicted"/>
<evidence type="ECO:0000256" key="2">
    <source>
        <dbReference type="ARBA" id="ARBA00022723"/>
    </source>
</evidence>
<keyword evidence="2" id="KW-0479">Metal-binding</keyword>
<evidence type="ECO:0000313" key="8">
    <source>
        <dbReference type="Proteomes" id="UP001235840"/>
    </source>
</evidence>
<dbReference type="EMBL" id="JAUSTY010000013">
    <property type="protein sequence ID" value="MDQ0167191.1"/>
    <property type="molecule type" value="Genomic_DNA"/>
</dbReference>
<keyword evidence="4" id="KW-0067">ATP-binding</keyword>
<comment type="caution">
    <text evidence="7">The sequence shown here is derived from an EMBL/GenBank/DDBJ whole genome shotgun (WGS) entry which is preliminary data.</text>
</comment>
<protein>
    <submittedName>
        <fullName evidence="7">Glutathionylspermidine synthase</fullName>
    </submittedName>
</protein>
<dbReference type="InterPro" id="IPR005494">
    <property type="entry name" value="GSPS_pre-ATP-grasp-like_dom"/>
</dbReference>
<evidence type="ECO:0000256" key="1">
    <source>
        <dbReference type="ARBA" id="ARBA00022598"/>
    </source>
</evidence>
<evidence type="ECO:0000259" key="6">
    <source>
        <dbReference type="Pfam" id="PF03738"/>
    </source>
</evidence>
<keyword evidence="8" id="KW-1185">Reference proteome</keyword>
<organism evidence="7 8">
    <name type="scientific">Caldalkalibacillus horti</name>
    <dbReference type="NCBI Taxonomy" id="77523"/>
    <lineage>
        <taxon>Bacteria</taxon>
        <taxon>Bacillati</taxon>
        <taxon>Bacillota</taxon>
        <taxon>Bacilli</taxon>
        <taxon>Bacillales</taxon>
        <taxon>Bacillaceae</taxon>
        <taxon>Caldalkalibacillus</taxon>
    </lineage>
</organism>
<dbReference type="SUPFAM" id="SSF56059">
    <property type="entry name" value="Glutathione synthetase ATP-binding domain-like"/>
    <property type="match status" value="1"/>
</dbReference>
<accession>A0ABT9W1S4</accession>
<evidence type="ECO:0000256" key="4">
    <source>
        <dbReference type="ARBA" id="ARBA00022840"/>
    </source>
</evidence>
<dbReference type="Pfam" id="PF03738">
    <property type="entry name" value="GSP_synth"/>
    <property type="match status" value="1"/>
</dbReference>
<keyword evidence="3" id="KW-0547">Nucleotide-binding</keyword>
<name>A0ABT9W1S4_9BACI</name>